<feature type="compositionally biased region" description="Low complexity" evidence="1">
    <location>
        <begin position="202"/>
        <end position="212"/>
    </location>
</feature>
<feature type="region of interest" description="Disordered" evidence="1">
    <location>
        <begin position="311"/>
        <end position="346"/>
    </location>
</feature>
<feature type="compositionally biased region" description="Polar residues" evidence="1">
    <location>
        <begin position="186"/>
        <end position="196"/>
    </location>
</feature>
<name>A0A9P9R650_FUSRE</name>
<dbReference type="Proteomes" id="UP000720189">
    <property type="component" value="Unassembled WGS sequence"/>
</dbReference>
<feature type="region of interest" description="Disordered" evidence="1">
    <location>
        <begin position="1"/>
        <end position="34"/>
    </location>
</feature>
<feature type="region of interest" description="Disordered" evidence="1">
    <location>
        <begin position="177"/>
        <end position="258"/>
    </location>
</feature>
<gene>
    <name evidence="2" type="ORF">BKA55DRAFT_589533</name>
</gene>
<accession>A0A9P9R650</accession>
<sequence length="362" mass="40724">MPKRSLDAANMAGPIKPAPTRKTERSHEENQERAYIAASRRADRSLEARVQSARMASEIHKKRTGKAFRITEEIVMKEEMYEEEDDEFPRSYRILKQSMQTDNPAFNARVDAYLTNRVAMSKIISATETDWRNNEINMEFARMFPQAQQQAQSLSHRYSAPGYSVLHARNSTVSTPMEQHFDPNFQPINYGQQCNNRHGDRSLSMSGLSPSESRNDTAMSPPALTPGSGSNSETPQPCCTSSFANVQPPPMMEYNPDSSAFTAELPAEAKLLMGAGINDTFGSALYSEPHNWAGPQSYDYSGDSKYYKEEDTELGVAGESYPEISDPLNWDSLDTPTKPYGDQEPAWDCFLHDNWGNEQQQQ</sequence>
<evidence type="ECO:0000256" key="1">
    <source>
        <dbReference type="SAM" id="MobiDB-lite"/>
    </source>
</evidence>
<feature type="compositionally biased region" description="Basic and acidic residues" evidence="1">
    <location>
        <begin position="21"/>
        <end position="32"/>
    </location>
</feature>
<dbReference type="AlphaFoldDB" id="A0A9P9R650"/>
<reference evidence="2" key="1">
    <citation type="journal article" date="2021" name="Nat. Commun.">
        <title>Genetic determinants of endophytism in the Arabidopsis root mycobiome.</title>
        <authorList>
            <person name="Mesny F."/>
            <person name="Miyauchi S."/>
            <person name="Thiergart T."/>
            <person name="Pickel B."/>
            <person name="Atanasova L."/>
            <person name="Karlsson M."/>
            <person name="Huettel B."/>
            <person name="Barry K.W."/>
            <person name="Haridas S."/>
            <person name="Chen C."/>
            <person name="Bauer D."/>
            <person name="Andreopoulos W."/>
            <person name="Pangilinan J."/>
            <person name="LaButti K."/>
            <person name="Riley R."/>
            <person name="Lipzen A."/>
            <person name="Clum A."/>
            <person name="Drula E."/>
            <person name="Henrissat B."/>
            <person name="Kohler A."/>
            <person name="Grigoriev I.V."/>
            <person name="Martin F.M."/>
            <person name="Hacquard S."/>
        </authorList>
    </citation>
    <scope>NUCLEOTIDE SEQUENCE</scope>
    <source>
        <strain evidence="2">MPI-CAGE-AT-0023</strain>
    </source>
</reference>
<evidence type="ECO:0000313" key="3">
    <source>
        <dbReference type="Proteomes" id="UP000720189"/>
    </source>
</evidence>
<dbReference type="OrthoDB" id="5397087at2759"/>
<dbReference type="GeneID" id="70224903"/>
<dbReference type="RefSeq" id="XP_046054872.1">
    <property type="nucleotide sequence ID" value="XM_046194949.1"/>
</dbReference>
<organism evidence="2 3">
    <name type="scientific">Fusarium redolens</name>
    <dbReference type="NCBI Taxonomy" id="48865"/>
    <lineage>
        <taxon>Eukaryota</taxon>
        <taxon>Fungi</taxon>
        <taxon>Dikarya</taxon>
        <taxon>Ascomycota</taxon>
        <taxon>Pezizomycotina</taxon>
        <taxon>Sordariomycetes</taxon>
        <taxon>Hypocreomycetidae</taxon>
        <taxon>Hypocreales</taxon>
        <taxon>Nectriaceae</taxon>
        <taxon>Fusarium</taxon>
        <taxon>Fusarium redolens species complex</taxon>
    </lineage>
</organism>
<keyword evidence="3" id="KW-1185">Reference proteome</keyword>
<proteinExistence type="predicted"/>
<protein>
    <submittedName>
        <fullName evidence="2">Uncharacterized protein</fullName>
    </submittedName>
</protein>
<comment type="caution">
    <text evidence="2">The sequence shown here is derived from an EMBL/GenBank/DDBJ whole genome shotgun (WGS) entry which is preliminary data.</text>
</comment>
<evidence type="ECO:0000313" key="2">
    <source>
        <dbReference type="EMBL" id="KAH7267053.1"/>
    </source>
</evidence>
<feature type="compositionally biased region" description="Polar residues" evidence="1">
    <location>
        <begin position="227"/>
        <end position="245"/>
    </location>
</feature>
<dbReference type="EMBL" id="JAGMUX010000002">
    <property type="protein sequence ID" value="KAH7267053.1"/>
    <property type="molecule type" value="Genomic_DNA"/>
</dbReference>